<accession>A0ABS5ACY4</accession>
<evidence type="ECO:0000313" key="1">
    <source>
        <dbReference type="EMBL" id="MBP2474201.1"/>
    </source>
</evidence>
<name>A0ABS5ACY4_9PSEU</name>
<dbReference type="PANTHER" id="PTHR48098">
    <property type="entry name" value="ENTEROCHELIN ESTERASE-RELATED"/>
    <property type="match status" value="1"/>
</dbReference>
<dbReference type="SUPFAM" id="SSF53474">
    <property type="entry name" value="alpha/beta-Hydrolases"/>
    <property type="match status" value="1"/>
</dbReference>
<dbReference type="RefSeq" id="WP_245372766.1">
    <property type="nucleotide sequence ID" value="NZ_JAGIOO010000001.1"/>
</dbReference>
<dbReference type="Proteomes" id="UP001519363">
    <property type="component" value="Unassembled WGS sequence"/>
</dbReference>
<sequence length="264" mass="28511">MDPEVLRTLAASGTGPSTQSGAKGTVRVEKVFSAQRDREVELVTVSPQADRSGLPVCLLLHGRFGSARTASPGALPSALASAVARGQVPPFAYVAVDGGGNNYWHPHSGDNPMGMLLEDLPRWLAERGLGGADGQPFAVAGISMGGFGALLYTRRRQELGRPVRAVAAISPALMNWNEMSKRKAFRDRAEWESMNPLKHIDKLGTARVGLWCGTEDSFIDGTRQFIRQARPLVGVTGPGRHDGKYFDRVSPDMVRFIGRHVPQV</sequence>
<evidence type="ECO:0000313" key="2">
    <source>
        <dbReference type="Proteomes" id="UP001519363"/>
    </source>
</evidence>
<dbReference type="EMBL" id="JAGIOO010000001">
    <property type="protein sequence ID" value="MBP2474201.1"/>
    <property type="molecule type" value="Genomic_DNA"/>
</dbReference>
<dbReference type="Pfam" id="PF00756">
    <property type="entry name" value="Esterase"/>
    <property type="match status" value="1"/>
</dbReference>
<dbReference type="InterPro" id="IPR000801">
    <property type="entry name" value="Esterase-like"/>
</dbReference>
<dbReference type="PANTHER" id="PTHR48098:SF1">
    <property type="entry name" value="DIACYLGLYCEROL ACYLTRANSFERASE_MYCOLYLTRANSFERASE AG85A"/>
    <property type="match status" value="1"/>
</dbReference>
<keyword evidence="2" id="KW-1185">Reference proteome</keyword>
<protein>
    <submittedName>
        <fullName evidence="1">Pimeloyl-ACP methyl ester carboxylesterase</fullName>
    </submittedName>
</protein>
<dbReference type="InterPro" id="IPR029058">
    <property type="entry name" value="AB_hydrolase_fold"/>
</dbReference>
<dbReference type="Gene3D" id="3.40.50.1820">
    <property type="entry name" value="alpha/beta hydrolase"/>
    <property type="match status" value="1"/>
</dbReference>
<gene>
    <name evidence="1" type="ORF">JOF53_003073</name>
</gene>
<comment type="caution">
    <text evidence="1">The sequence shown here is derived from an EMBL/GenBank/DDBJ whole genome shotgun (WGS) entry which is preliminary data.</text>
</comment>
<organism evidence="1 2">
    <name type="scientific">Crossiella equi</name>
    <dbReference type="NCBI Taxonomy" id="130796"/>
    <lineage>
        <taxon>Bacteria</taxon>
        <taxon>Bacillati</taxon>
        <taxon>Actinomycetota</taxon>
        <taxon>Actinomycetes</taxon>
        <taxon>Pseudonocardiales</taxon>
        <taxon>Pseudonocardiaceae</taxon>
        <taxon>Crossiella</taxon>
    </lineage>
</organism>
<reference evidence="1 2" key="1">
    <citation type="submission" date="2021-03" db="EMBL/GenBank/DDBJ databases">
        <title>Sequencing the genomes of 1000 actinobacteria strains.</title>
        <authorList>
            <person name="Klenk H.-P."/>
        </authorList>
    </citation>
    <scope>NUCLEOTIDE SEQUENCE [LARGE SCALE GENOMIC DNA]</scope>
    <source>
        <strain evidence="1 2">DSM 44580</strain>
    </source>
</reference>
<proteinExistence type="predicted"/>
<dbReference type="InterPro" id="IPR050583">
    <property type="entry name" value="Mycobacterial_A85_antigen"/>
</dbReference>